<dbReference type="Gene3D" id="3.30.40.10">
    <property type="entry name" value="Zinc/RING finger domain, C3HC4 (zinc finger)"/>
    <property type="match status" value="1"/>
</dbReference>
<sequence length="271" mass="30359">SLMEIEPWAMKTLLLLQSSTEDAPYKLREMLVETIQQKYGGRRPCRPVPPVPSSWLAEFRAKKHSNHDSDEFMKKIMQADSPAPPTPDSNLTDTTTESTIESNEDVTIELVEEGLSCAVCCEVGFNAYELMECAECHSHYHKQCHSPPIPDRDVSDPRFVWYCRRCARTNKVNTVAVGGQINNIKQNNKPTSMKTAINLMSTSSFFNKHFGGSFGTSNKKTACGKYSTQSVVPSVKTAAHAPNMNIISADRRLQIMKKKAAKKQDKRVITK</sequence>
<dbReference type="CDD" id="cd15501">
    <property type="entry name" value="PHD_Int12"/>
    <property type="match status" value="1"/>
</dbReference>
<keyword evidence="3" id="KW-0479">Metal-binding</keyword>
<comment type="similarity">
    <text evidence="1">Belongs to the Integrator subunit 12 family.</text>
</comment>
<dbReference type="InterPro" id="IPR013083">
    <property type="entry name" value="Znf_RING/FYVE/PHD"/>
</dbReference>
<dbReference type="InterPro" id="IPR001965">
    <property type="entry name" value="Znf_PHD"/>
</dbReference>
<evidence type="ECO:0000256" key="4">
    <source>
        <dbReference type="ARBA" id="ARBA00022771"/>
    </source>
</evidence>
<keyword evidence="4 6" id="KW-0863">Zinc-finger</keyword>
<evidence type="ECO:0000256" key="7">
    <source>
        <dbReference type="SAM" id="MobiDB-lite"/>
    </source>
</evidence>
<evidence type="ECO:0000256" key="2">
    <source>
        <dbReference type="ARBA" id="ARBA00016814"/>
    </source>
</evidence>
<keyword evidence="5" id="KW-0862">Zinc</keyword>
<dbReference type="GO" id="GO:0008270">
    <property type="term" value="F:zinc ion binding"/>
    <property type="evidence" value="ECO:0007669"/>
    <property type="project" value="UniProtKB-KW"/>
</dbReference>
<organism evidence="9">
    <name type="scientific">Rhodnius neglectus</name>
    <dbReference type="NCBI Taxonomy" id="72488"/>
    <lineage>
        <taxon>Eukaryota</taxon>
        <taxon>Metazoa</taxon>
        <taxon>Ecdysozoa</taxon>
        <taxon>Arthropoda</taxon>
        <taxon>Hexapoda</taxon>
        <taxon>Insecta</taxon>
        <taxon>Pterygota</taxon>
        <taxon>Neoptera</taxon>
        <taxon>Paraneoptera</taxon>
        <taxon>Hemiptera</taxon>
        <taxon>Heteroptera</taxon>
        <taxon>Panheteroptera</taxon>
        <taxon>Cimicomorpha</taxon>
        <taxon>Reduviidae</taxon>
        <taxon>Triatominae</taxon>
        <taxon>Rhodnius</taxon>
    </lineage>
</organism>
<dbReference type="InterPro" id="IPR019787">
    <property type="entry name" value="Znf_PHD-finger"/>
</dbReference>
<dbReference type="InterPro" id="IPR019786">
    <property type="entry name" value="Zinc_finger_PHD-type_CS"/>
</dbReference>
<dbReference type="AlphaFoldDB" id="A0A0P4VUH3"/>
<evidence type="ECO:0000256" key="1">
    <source>
        <dbReference type="ARBA" id="ARBA00006009"/>
    </source>
</evidence>
<evidence type="ECO:0000313" key="9">
    <source>
        <dbReference type="EMBL" id="JAI56335.1"/>
    </source>
</evidence>
<protein>
    <recommendedName>
        <fullName evidence="2">Integrator complex subunit 12</fullName>
    </recommendedName>
</protein>
<dbReference type="PROSITE" id="PS50016">
    <property type="entry name" value="ZF_PHD_2"/>
    <property type="match status" value="1"/>
</dbReference>
<feature type="region of interest" description="Disordered" evidence="7">
    <location>
        <begin position="78"/>
        <end position="102"/>
    </location>
</feature>
<proteinExistence type="evidence at transcript level"/>
<accession>A0A0P4VUH3</accession>
<dbReference type="InterPro" id="IPR039054">
    <property type="entry name" value="Int12_PHD"/>
</dbReference>
<name>A0A0P4VUH3_9HEMI</name>
<evidence type="ECO:0000259" key="8">
    <source>
        <dbReference type="PROSITE" id="PS50016"/>
    </source>
</evidence>
<feature type="domain" description="PHD-type" evidence="8">
    <location>
        <begin position="114"/>
        <end position="169"/>
    </location>
</feature>
<dbReference type="InterPro" id="IPR011011">
    <property type="entry name" value="Znf_FYVE_PHD"/>
</dbReference>
<feature type="compositionally biased region" description="Polar residues" evidence="7">
    <location>
        <begin position="88"/>
        <end position="101"/>
    </location>
</feature>
<evidence type="ECO:0000256" key="6">
    <source>
        <dbReference type="PROSITE-ProRule" id="PRU00146"/>
    </source>
</evidence>
<evidence type="ECO:0000256" key="3">
    <source>
        <dbReference type="ARBA" id="ARBA00022723"/>
    </source>
</evidence>
<dbReference type="EMBL" id="GDKW01000260">
    <property type="protein sequence ID" value="JAI56335.1"/>
    <property type="molecule type" value="mRNA"/>
</dbReference>
<feature type="non-terminal residue" evidence="9">
    <location>
        <position position="1"/>
    </location>
</feature>
<reference evidence="9" key="1">
    <citation type="journal article" date="2016" name="PLoS Negl. Trop. Dis.">
        <title>A Deep Insight into the Sialome of Rhodnius neglectus, a Vector of Chagas Disease.</title>
        <authorList>
            <person name="Santiago P.B."/>
            <person name="Assumpcao T.C."/>
            <person name="Araujo C.N."/>
            <person name="Bastos I.M."/>
            <person name="Neves D."/>
            <person name="Silva I.G."/>
            <person name="Charneau S."/>
            <person name="Queiroz R.M."/>
            <person name="Raiol T."/>
            <person name="Oliveira J.V."/>
            <person name="Sousa M.V."/>
            <person name="Calvo E."/>
            <person name="Ribeiro J.M."/>
            <person name="Santana J.M."/>
        </authorList>
    </citation>
    <scope>NUCLEOTIDE SEQUENCE</scope>
    <source>
        <tissue evidence="9">Salivary glands</tissue>
    </source>
</reference>
<evidence type="ECO:0000256" key="5">
    <source>
        <dbReference type="ARBA" id="ARBA00022833"/>
    </source>
</evidence>
<dbReference type="Pfam" id="PF00628">
    <property type="entry name" value="PHD"/>
    <property type="match status" value="1"/>
</dbReference>
<dbReference type="PROSITE" id="PS01359">
    <property type="entry name" value="ZF_PHD_1"/>
    <property type="match status" value="1"/>
</dbReference>
<dbReference type="SMART" id="SM00249">
    <property type="entry name" value="PHD"/>
    <property type="match status" value="1"/>
</dbReference>
<dbReference type="SUPFAM" id="SSF57903">
    <property type="entry name" value="FYVE/PHD zinc finger"/>
    <property type="match status" value="1"/>
</dbReference>